<organism evidence="1 2">
    <name type="scientific">Euzebya pacifica</name>
    <dbReference type="NCBI Taxonomy" id="1608957"/>
    <lineage>
        <taxon>Bacteria</taxon>
        <taxon>Bacillati</taxon>
        <taxon>Actinomycetota</taxon>
        <taxon>Nitriliruptoria</taxon>
        <taxon>Euzebyales</taxon>
    </lineage>
</organism>
<reference evidence="1 2" key="1">
    <citation type="submission" date="2018-09" db="EMBL/GenBank/DDBJ databases">
        <title>Complete genome sequence of Euzebya sp. DY32-46 isolated from seawater of Pacific Ocean.</title>
        <authorList>
            <person name="Xu L."/>
            <person name="Wu Y.-H."/>
            <person name="Xu X.-W."/>
        </authorList>
    </citation>
    <scope>NUCLEOTIDE SEQUENCE [LARGE SCALE GENOMIC DNA]</scope>
    <source>
        <strain evidence="1 2">DY32-46</strain>
        <plasmid evidence="2">pedy32-46i</plasmid>
    </source>
</reference>
<dbReference type="AlphaFoldDB" id="A0A346Y6G3"/>
<name>A0A346Y6G3_9ACTN</name>
<dbReference type="RefSeq" id="WP_164711124.1">
    <property type="nucleotide sequence ID" value="NZ_CP031166.1"/>
</dbReference>
<gene>
    <name evidence="1" type="ORF">DVS28_b0290</name>
</gene>
<dbReference type="KEGG" id="euz:DVS28_b0290"/>
<sequence length="189" mass="20167">MGWGSTTYPPGTTTLDAFAAEYAGGTEILAAAVADGVVYAAVRHPEVFNGKVVCEVSLYTRESRNGDLWIAFKHMGETMGPNADAAPAKVMDLLDPVEEAYDTAIQRQTAQAWRDRVTTARATRAARKAALPSPGGTATVQAGLDLTPDLSGRTGTVVRTTRKYATLRIDGDLYRLPHALLDLDTTPEG</sequence>
<keyword evidence="1" id="KW-0614">Plasmid</keyword>
<dbReference type="EMBL" id="CP031166">
    <property type="protein sequence ID" value="AXV10060.1"/>
    <property type="molecule type" value="Genomic_DNA"/>
</dbReference>
<dbReference type="Proteomes" id="UP000264006">
    <property type="component" value="Plasmid pEDY32-46I"/>
</dbReference>
<geneLocation type="plasmid" evidence="2">
    <name>pedy32-46i</name>
</geneLocation>
<protein>
    <submittedName>
        <fullName evidence="1">Uncharacterized protein</fullName>
    </submittedName>
</protein>
<accession>A0A346Y6G3</accession>
<proteinExistence type="predicted"/>
<keyword evidence="2" id="KW-1185">Reference proteome</keyword>
<evidence type="ECO:0000313" key="1">
    <source>
        <dbReference type="EMBL" id="AXV10060.1"/>
    </source>
</evidence>
<evidence type="ECO:0000313" key="2">
    <source>
        <dbReference type="Proteomes" id="UP000264006"/>
    </source>
</evidence>